<evidence type="ECO:0000313" key="4">
    <source>
        <dbReference type="Proteomes" id="UP000000483"/>
    </source>
</evidence>
<dbReference type="eggNOG" id="COG0497">
    <property type="taxonomic scope" value="Bacteria"/>
</dbReference>
<dbReference type="InterPro" id="IPR038729">
    <property type="entry name" value="Rad50/SbcC_AAA"/>
</dbReference>
<dbReference type="RefSeq" id="WP_013707856.1">
    <property type="nucleotide sequence ID" value="NC_015388.1"/>
</dbReference>
<dbReference type="OrthoDB" id="267455at2"/>
<dbReference type="STRING" id="880072.Desac_2948"/>
<name>F2NIY2_DESAR</name>
<accession>F2NIY2</accession>
<sequence length="527" mass="57236">MIRTIHIQNYMAHQDTRIELAPGVTVITGPNNVGKSAVVEAIRAAVNNPSPKNVIRHGAKQAVVSLELDSGEIIEWRRTEKTAAYAILTPNNDGDGSPYHREEYYKLGRDVPEDVSSLLRLGMVETESGSIDIHIGNQRQPIFLLDQTGSQAAAFFAASTEADYLVKMRQALKTRTDLIKREHKQHLQGKKLAEQELARYEPLDDVKAVLKTAESDYLAIQAAQQAIPLLAAMLGKLQASQAQQRRQTARAAALHELESPPSLEAVRELERLQQQLHHTAARLQQSRLASRRLGRLTPLPTLQETKALAACLEQGKAVQHRLSGSRVVQAAVADLAAPPSLEPVADLQEVSTTLAATRQRLGRDQSRAVLLAAITAPPEVADVSQLPTLIARLRECRQQTVAAQKRGTILAPLSLPPDLADLAGLEQAAAQIALLQGRMQQQSRVQDTLTGLPEAPVLLPVAELEATLAALRRAAAALKQRQRQAEALAAALEEKRQDIAAFLGETGVCPLCGSPLDVVHFLDDVHG</sequence>
<gene>
    <name evidence="3" type="ordered locus">Desac_2948</name>
</gene>
<dbReference type="AlphaFoldDB" id="F2NIY2"/>
<evidence type="ECO:0000313" key="3">
    <source>
        <dbReference type="EMBL" id="AEB10747.1"/>
    </source>
</evidence>
<evidence type="ECO:0000259" key="2">
    <source>
        <dbReference type="Pfam" id="PF13476"/>
    </source>
</evidence>
<dbReference type="KEGG" id="dao:Desac_2948"/>
<reference evidence="3 4" key="1">
    <citation type="journal article" date="2011" name="Stand. Genomic Sci.">
        <title>Complete genome sequence of the acetate-degrading sulfate reducer Desulfobacca acetoxidans type strain (ASRB2).</title>
        <authorList>
            <person name="Goker M."/>
            <person name="Teshima H."/>
            <person name="Lapidus A."/>
            <person name="Nolan M."/>
            <person name="Lucas S."/>
            <person name="Hammon N."/>
            <person name="Deshpande S."/>
            <person name="Cheng J.F."/>
            <person name="Tapia R."/>
            <person name="Han C."/>
            <person name="Goodwin L."/>
            <person name="Pitluck S."/>
            <person name="Huntemann M."/>
            <person name="Liolios K."/>
            <person name="Ivanova N."/>
            <person name="Pagani I."/>
            <person name="Mavromatis K."/>
            <person name="Ovchinikova G."/>
            <person name="Pati A."/>
            <person name="Chen A."/>
            <person name="Palaniappan K."/>
            <person name="Land M."/>
            <person name="Hauser L."/>
            <person name="Brambilla E.M."/>
            <person name="Rohde M."/>
            <person name="Spring S."/>
            <person name="Detter J.C."/>
            <person name="Woyke T."/>
            <person name="Bristow J."/>
            <person name="Eisen J.A."/>
            <person name="Markowitz V."/>
            <person name="Hugenholtz P."/>
            <person name="Kyrpides N.C."/>
            <person name="Klenk H.P."/>
        </authorList>
    </citation>
    <scope>NUCLEOTIDE SEQUENCE [LARGE SCALE GENOMIC DNA]</scope>
    <source>
        <strain evidence="4">ATCC 700848 / DSM 11109 / ASRB2</strain>
    </source>
</reference>
<organism evidence="3 4">
    <name type="scientific">Desulfobacca acetoxidans (strain ATCC 700848 / DSM 11109 / ASRB2)</name>
    <dbReference type="NCBI Taxonomy" id="880072"/>
    <lineage>
        <taxon>Bacteria</taxon>
        <taxon>Pseudomonadati</taxon>
        <taxon>Thermodesulfobacteriota</taxon>
        <taxon>Desulfobaccia</taxon>
        <taxon>Desulfobaccales</taxon>
        <taxon>Desulfobaccaceae</taxon>
        <taxon>Desulfobacca</taxon>
    </lineage>
</organism>
<keyword evidence="4" id="KW-1185">Reference proteome</keyword>
<dbReference type="HOGENOM" id="CLU_613535_0_0_7"/>
<reference evidence="4" key="2">
    <citation type="submission" date="2011-03" db="EMBL/GenBank/DDBJ databases">
        <title>The complete genome of Desulfobacca acetoxidans DSM 11109.</title>
        <authorList>
            <consortium name="US DOE Joint Genome Institute (JGI-PGF)"/>
            <person name="Lucas S."/>
            <person name="Copeland A."/>
            <person name="Lapidus A."/>
            <person name="Bruce D."/>
            <person name="Goodwin L."/>
            <person name="Pitluck S."/>
            <person name="Peters L."/>
            <person name="Kyrpides N."/>
            <person name="Mavromatis K."/>
            <person name="Ivanova N."/>
            <person name="Ovchinnikova G."/>
            <person name="Teshima H."/>
            <person name="Detter J.C."/>
            <person name="Han C."/>
            <person name="Land M."/>
            <person name="Hauser L."/>
            <person name="Markowitz V."/>
            <person name="Cheng J.-F."/>
            <person name="Hugenholtz P."/>
            <person name="Woyke T."/>
            <person name="Wu D."/>
            <person name="Spring S."/>
            <person name="Schueler E."/>
            <person name="Brambilla E."/>
            <person name="Klenk H.-P."/>
            <person name="Eisen J.A."/>
        </authorList>
    </citation>
    <scope>NUCLEOTIDE SEQUENCE [LARGE SCALE GENOMIC DNA]</scope>
    <source>
        <strain evidence="4">ATCC 700848 / DSM 11109 / ASRB2</strain>
    </source>
</reference>
<dbReference type="Pfam" id="PF13476">
    <property type="entry name" value="AAA_23"/>
    <property type="match status" value="1"/>
</dbReference>
<dbReference type="SUPFAM" id="SSF75712">
    <property type="entry name" value="Rad50 coiled-coil Zn hook"/>
    <property type="match status" value="1"/>
</dbReference>
<keyword evidence="1" id="KW-0175">Coiled coil</keyword>
<feature type="domain" description="Rad50/SbcC-type AAA" evidence="2">
    <location>
        <begin position="5"/>
        <end position="212"/>
    </location>
</feature>
<dbReference type="PANTHER" id="PTHR32114:SF2">
    <property type="entry name" value="ABC TRANSPORTER ABCH.3"/>
    <property type="match status" value="1"/>
</dbReference>
<dbReference type="InterPro" id="IPR027417">
    <property type="entry name" value="P-loop_NTPase"/>
</dbReference>
<protein>
    <recommendedName>
        <fullName evidence="2">Rad50/SbcC-type AAA domain-containing protein</fullName>
    </recommendedName>
</protein>
<dbReference type="EMBL" id="CP002629">
    <property type="protein sequence ID" value="AEB10747.1"/>
    <property type="molecule type" value="Genomic_DNA"/>
</dbReference>
<dbReference type="PANTHER" id="PTHR32114">
    <property type="entry name" value="ABC TRANSPORTER ABCH.3"/>
    <property type="match status" value="1"/>
</dbReference>
<dbReference type="GO" id="GO:0016887">
    <property type="term" value="F:ATP hydrolysis activity"/>
    <property type="evidence" value="ECO:0007669"/>
    <property type="project" value="InterPro"/>
</dbReference>
<feature type="coiled-coil region" evidence="1">
    <location>
        <begin position="425"/>
        <end position="498"/>
    </location>
</feature>
<dbReference type="Proteomes" id="UP000000483">
    <property type="component" value="Chromosome"/>
</dbReference>
<dbReference type="SUPFAM" id="SSF52540">
    <property type="entry name" value="P-loop containing nucleoside triphosphate hydrolases"/>
    <property type="match status" value="1"/>
</dbReference>
<dbReference type="Gene3D" id="3.40.50.300">
    <property type="entry name" value="P-loop containing nucleotide triphosphate hydrolases"/>
    <property type="match status" value="1"/>
</dbReference>
<dbReference type="GO" id="GO:0006302">
    <property type="term" value="P:double-strand break repair"/>
    <property type="evidence" value="ECO:0007669"/>
    <property type="project" value="InterPro"/>
</dbReference>
<proteinExistence type="predicted"/>
<evidence type="ECO:0000256" key="1">
    <source>
        <dbReference type="SAM" id="Coils"/>
    </source>
</evidence>